<evidence type="ECO:0000259" key="1">
    <source>
        <dbReference type="Pfam" id="PF24725"/>
    </source>
</evidence>
<proteinExistence type="predicted"/>
<accession>A0A1G1SY27</accession>
<gene>
    <name evidence="2" type="ORF">BEN47_17485</name>
</gene>
<dbReference type="OrthoDB" id="880413at2"/>
<name>A0A1G1SY27_9BACT</name>
<dbReference type="InterPro" id="IPR056094">
    <property type="entry name" value="DUF7677"/>
</dbReference>
<keyword evidence="3" id="KW-1185">Reference proteome</keyword>
<dbReference type="Pfam" id="PF24725">
    <property type="entry name" value="DUF7677"/>
    <property type="match status" value="1"/>
</dbReference>
<organism evidence="2 3">
    <name type="scientific">Hymenobacter lapidarius</name>
    <dbReference type="NCBI Taxonomy" id="1908237"/>
    <lineage>
        <taxon>Bacteria</taxon>
        <taxon>Pseudomonadati</taxon>
        <taxon>Bacteroidota</taxon>
        <taxon>Cytophagia</taxon>
        <taxon>Cytophagales</taxon>
        <taxon>Hymenobacteraceae</taxon>
        <taxon>Hymenobacter</taxon>
    </lineage>
</organism>
<feature type="domain" description="DUF7677" evidence="1">
    <location>
        <begin position="11"/>
        <end position="78"/>
    </location>
</feature>
<evidence type="ECO:0000313" key="3">
    <source>
        <dbReference type="Proteomes" id="UP000176294"/>
    </source>
</evidence>
<protein>
    <recommendedName>
        <fullName evidence="1">DUF7677 domain-containing protein</fullName>
    </recommendedName>
</protein>
<dbReference type="EMBL" id="MDZB01000130">
    <property type="protein sequence ID" value="OGX83527.1"/>
    <property type="molecule type" value="Genomic_DNA"/>
</dbReference>
<dbReference type="AlphaFoldDB" id="A0A1G1SY27"/>
<comment type="caution">
    <text evidence="2">The sequence shown here is derived from an EMBL/GenBank/DDBJ whole genome shotgun (WGS) entry which is preliminary data.</text>
</comment>
<sequence>MRLPDDDPLDIQCFVYYLFRGSLHSKLIGVDYVFRLVREPQLLENAFRLFTEALRQHAPGGRADNRATEYLVAYFVTQDLEQAQTLLATAPVDQPDDVYAHFFQLACHFIHNTFADPIQSPHYLFDLDGCGTDAVPAFAVWTNVVNALAPDDATAYARALRRANDRARVQLDGYRPQEPFSEWEWEQEIY</sequence>
<dbReference type="Proteomes" id="UP000176294">
    <property type="component" value="Unassembled WGS sequence"/>
</dbReference>
<reference evidence="2 3" key="1">
    <citation type="submission" date="2016-08" db="EMBL/GenBank/DDBJ databases">
        <title>Hymenobacter coccineus sp. nov., Hymenobacter lapidarius sp. nov. and Hymenobacter glacialis sp. nov., isolated from Antarctic soil.</title>
        <authorList>
            <person name="Sedlacek I."/>
            <person name="Kralova S."/>
            <person name="Kyrova K."/>
            <person name="Maslanova I."/>
            <person name="Stankova E."/>
            <person name="Vrbovska V."/>
            <person name="Nemec M."/>
            <person name="Bartak M."/>
            <person name="Svec P."/>
            <person name="Busse H.-J."/>
            <person name="Pantucek R."/>
        </authorList>
    </citation>
    <scope>NUCLEOTIDE SEQUENCE [LARGE SCALE GENOMIC DNA]</scope>
    <source>
        <strain evidence="2 3">CCM 8643</strain>
    </source>
</reference>
<evidence type="ECO:0000313" key="2">
    <source>
        <dbReference type="EMBL" id="OGX83527.1"/>
    </source>
</evidence>
<dbReference type="RefSeq" id="WP_070729208.1">
    <property type="nucleotide sequence ID" value="NZ_MDZB01000130.1"/>
</dbReference>